<geneLocation type="plasmid" evidence="1 2">
    <name>pE33L466</name>
</geneLocation>
<gene>
    <name evidence="1" type="ordered locus">pE33L466_0400</name>
</gene>
<evidence type="ECO:0000313" key="1">
    <source>
        <dbReference type="EMBL" id="AAY60541.1"/>
    </source>
</evidence>
<protein>
    <submittedName>
        <fullName evidence="1">Uncharacterized protein</fullName>
    </submittedName>
</protein>
<keyword evidence="1" id="KW-0614">Plasmid</keyword>
<reference evidence="2" key="1">
    <citation type="journal article" date="2006" name="J. Bacteriol.">
        <title>Pathogenomic sequence analysis of Bacillus cereus and Bacillus thuringiensis isolates closely related to Bacillus anthracis.</title>
        <authorList>
            <person name="Han C.S."/>
            <person name="Xie G."/>
            <person name="Challacombe J.F."/>
            <person name="Altherr M.R."/>
            <person name="Bhotika S.S."/>
            <person name="Brown N."/>
            <person name="Bruce D."/>
            <person name="Campbell C.S."/>
            <person name="Campbell M.L."/>
            <person name="Chen J."/>
            <person name="Chertkov O."/>
            <person name="Cleland C."/>
            <person name="Dimitrijevic M."/>
            <person name="Doggett N.A."/>
            <person name="Fawcett J.J."/>
            <person name="Glavina T."/>
            <person name="Goodwin L.A."/>
            <person name="Green L.D."/>
            <person name="Hill K.K."/>
            <person name="Hitchcock P."/>
            <person name="Jackson P.J."/>
            <person name="Keim P."/>
            <person name="Kewalramani A.R."/>
            <person name="Longmire J."/>
            <person name="Lucas S."/>
            <person name="Malfatti S."/>
            <person name="McMurry K."/>
            <person name="Meincke L.J."/>
            <person name="Misra M."/>
            <person name="Moseman B.L."/>
            <person name="Mundt M."/>
            <person name="Munk A.C."/>
            <person name="Okinaka R.T."/>
            <person name="Parson-Quintana B."/>
            <person name="Reilly L.P."/>
            <person name="Richardson P."/>
            <person name="Robinson D.L."/>
            <person name="Rubin E."/>
            <person name="Saunders E."/>
            <person name="Tapia R."/>
            <person name="Tesmer J.G."/>
            <person name="Thayer N."/>
            <person name="Thompson L.S."/>
            <person name="Tice H."/>
            <person name="Ticknor L.O."/>
            <person name="Wills P.L."/>
            <person name="Brettin T.S."/>
            <person name="Gilna P."/>
        </authorList>
    </citation>
    <scope>NUCLEOTIDE SEQUENCE [LARGE SCALE GENOMIC DNA]</scope>
    <source>
        <strain evidence="2">ZK / E33L</strain>
        <plasmid evidence="2">pE33L466</plasmid>
    </source>
</reference>
<accession>Q4V166</accession>
<dbReference type="Pfam" id="PF11167">
    <property type="entry name" value="DUF2953"/>
    <property type="match status" value="1"/>
</dbReference>
<dbReference type="EMBL" id="CP000040">
    <property type="protein sequence ID" value="AAY60541.1"/>
    <property type="molecule type" value="Genomic_DNA"/>
</dbReference>
<sequence>MKRVKINRWRWYSQIGTGNAASTGIVTEFARSTKGMVVGGDREYMHIIDIPVLEFTPVFKEKVLHLSVN</sequence>
<dbReference type="AlphaFoldDB" id="Q4V166"/>
<organism evidence="1 2">
    <name type="scientific">Bacillus cereus (strain ZK / E33L)</name>
    <dbReference type="NCBI Taxonomy" id="288681"/>
    <lineage>
        <taxon>Bacteria</taxon>
        <taxon>Bacillati</taxon>
        <taxon>Bacillota</taxon>
        <taxon>Bacilli</taxon>
        <taxon>Bacillales</taxon>
        <taxon>Bacillaceae</taxon>
        <taxon>Bacillus</taxon>
        <taxon>Bacillus cereus group</taxon>
    </lineage>
</organism>
<dbReference type="KEGG" id="bcz:pE33L466_0400"/>
<evidence type="ECO:0000313" key="2">
    <source>
        <dbReference type="Proteomes" id="UP000002612"/>
    </source>
</evidence>
<proteinExistence type="predicted"/>
<dbReference type="Proteomes" id="UP000002612">
    <property type="component" value="Plasmid pE33L466"/>
</dbReference>
<name>Q4V166_BACCZ</name>
<dbReference type="PATRIC" id="fig|288681.22.peg.5923"/>
<dbReference type="InterPro" id="IPR021338">
    <property type="entry name" value="DUF2953"/>
</dbReference>